<feature type="domain" description="EF-hand" evidence="3">
    <location>
        <begin position="787"/>
        <end position="822"/>
    </location>
</feature>
<feature type="region of interest" description="Disordered" evidence="2">
    <location>
        <begin position="336"/>
        <end position="355"/>
    </location>
</feature>
<proteinExistence type="predicted"/>
<feature type="compositionally biased region" description="Low complexity" evidence="2">
    <location>
        <begin position="1191"/>
        <end position="1215"/>
    </location>
</feature>
<feature type="compositionally biased region" description="Acidic residues" evidence="2">
    <location>
        <begin position="1216"/>
        <end position="1231"/>
    </location>
</feature>
<evidence type="ECO:0000256" key="1">
    <source>
        <dbReference type="ARBA" id="ARBA00022837"/>
    </source>
</evidence>
<keyword evidence="5" id="KW-1185">Reference proteome</keyword>
<keyword evidence="1" id="KW-0106">Calcium</keyword>
<organism evidence="4 5">
    <name type="scientific">Chrysophaeum taylorii</name>
    <dbReference type="NCBI Taxonomy" id="2483200"/>
    <lineage>
        <taxon>Eukaryota</taxon>
        <taxon>Sar</taxon>
        <taxon>Stramenopiles</taxon>
        <taxon>Ochrophyta</taxon>
        <taxon>Pelagophyceae</taxon>
        <taxon>Pelagomonadales</taxon>
        <taxon>Pelagomonadaceae</taxon>
        <taxon>Chrysophaeum</taxon>
    </lineage>
</organism>
<dbReference type="PROSITE" id="PS00018">
    <property type="entry name" value="EF_HAND_1"/>
    <property type="match status" value="1"/>
</dbReference>
<feature type="compositionally biased region" description="Basic residues" evidence="2">
    <location>
        <begin position="868"/>
        <end position="878"/>
    </location>
</feature>
<dbReference type="CDD" id="cd00051">
    <property type="entry name" value="EFh"/>
    <property type="match status" value="1"/>
</dbReference>
<name>A0AAD7XP66_9STRA</name>
<sequence length="1258" mass="138274">MERLVSALRRFGRVERLAALGEDEEAGLRETALAAIGAMSVDVVKGLEALRLVTSSPRGAAIATEVGAARAVQRSLATHPDDPRIKRLASAVAASLVSGGGSPVGSERTKASFRSTRLPPVSPRRLPYDDVDFELFESAYLLGPRETRRPAVRLLERLFAPPAGAVSLEESRYLAALDLRRSERDALAAARKPDEGCFCFGEGLARSLARRALVEAAKRGEPPTLSVEGCLSSRPLKAADPTALERLFRLLDDRKTGHVEAKYFEAAVRCASGDALSDEEIGALASHYASKKTDEHEESVVVVVDYELFVSSAKIGAAFGGCCSRKTKVPVKPWIDQQRRRQETAAEGKPDVERRSRGLTWDAHVRRIKEARGGAFAYLVRRGFSAIRHARRRAGAFRRLSETGARSTSLVALRAAARAARDHAEAQRRAAAWLRDRVARARKHRLKQDETARYLRGGAARKARGERDARAGRSTKVNRAYARHAVATAAFDYLRARGASAKARSPLLRAAQRDLARLGVEAVAATTRRDVALARLRHRSRRTLAVVVGARAVAGRDLARLGQRVRAQTKARGVALAGLVSTARSAARHAELRSDAFGRLCASGRSAVARLYRRVSACDALRARGAAARAHRASFAVARDALRRRVARLGELGRVRARIRRQLGELGGRALRTAAAQRAARTWLRREVDSLRASKFPTTKNQTARLELSSLVRKAKNDEIAKRLALEYPKRYEHHLKAVRSEVPPSEDGPFVERLFGTFDFDGSGGIDRVEFGEMMRTGALLGIKPPRRSQLDDAFAQLDADRSGTVSFAELYAWLARARRATKRRPTFGAVVPPKRQALLRLLAEHARGDLDLENSPPPIVDEKTTKKSPRRRTLRRSRSEGRRPRLEKEGEPKMLDARGFLERCSSRPVDAEDEAYASDFLALAKAAFEMMDADARGTLSLEDVRRGVAREDVRNFLFNSNSKDLQYLLVPQRIDSAVSALAKKKNSLGIFDWTRAIEEALVALLAERKKNRDADAAFASEVEADAKRVFELMDGGLDLEQTLLALEKTPIVVELERVLFELDAPRECAVAAAVRAGLATLESDRHADREFAGKFRLLAREVFHAIDADDDDLLERAQVDAARAKFEKVRAFLRDSGGEFGELETTNGSVMSAADWERAVERAISNKLEARRLVRRRDADAAGRRRRTASAASQQQQQQQQLAIAADASSSSYSEEEEEKGGGASEDDGAGVSGSRRRSPAGLPVSSRKSRMCIVS</sequence>
<reference evidence="4" key="1">
    <citation type="submission" date="2023-01" db="EMBL/GenBank/DDBJ databases">
        <title>Metagenome sequencing of chrysophaentin producing Chrysophaeum taylorii.</title>
        <authorList>
            <person name="Davison J."/>
            <person name="Bewley C."/>
        </authorList>
    </citation>
    <scope>NUCLEOTIDE SEQUENCE</scope>
    <source>
        <strain evidence="4">NIES-1699</strain>
    </source>
</reference>
<dbReference type="PROSITE" id="PS50222">
    <property type="entry name" value="EF_HAND_2"/>
    <property type="match status" value="3"/>
</dbReference>
<dbReference type="InterPro" id="IPR011992">
    <property type="entry name" value="EF-hand-dom_pair"/>
</dbReference>
<evidence type="ECO:0000259" key="3">
    <source>
        <dbReference type="PROSITE" id="PS50222"/>
    </source>
</evidence>
<feature type="compositionally biased region" description="Basic and acidic residues" evidence="2">
    <location>
        <begin position="337"/>
        <end position="355"/>
    </location>
</feature>
<feature type="region of interest" description="Disordered" evidence="2">
    <location>
        <begin position="851"/>
        <end position="894"/>
    </location>
</feature>
<gene>
    <name evidence="4" type="ORF">CTAYLR_003592</name>
</gene>
<dbReference type="InterPro" id="IPR002048">
    <property type="entry name" value="EF_hand_dom"/>
</dbReference>
<feature type="compositionally biased region" description="Basic and acidic residues" evidence="2">
    <location>
        <begin position="879"/>
        <end position="894"/>
    </location>
</feature>
<dbReference type="SUPFAM" id="SSF47473">
    <property type="entry name" value="EF-hand"/>
    <property type="match status" value="1"/>
</dbReference>
<feature type="domain" description="EF-hand" evidence="3">
    <location>
        <begin position="921"/>
        <end position="956"/>
    </location>
</feature>
<dbReference type="Pfam" id="PF13202">
    <property type="entry name" value="EF-hand_5"/>
    <property type="match status" value="1"/>
</dbReference>
<comment type="caution">
    <text evidence="4">The sequence shown here is derived from an EMBL/GenBank/DDBJ whole genome shotgun (WGS) entry which is preliminary data.</text>
</comment>
<accession>A0AAD7XP66</accession>
<dbReference type="InterPro" id="IPR018247">
    <property type="entry name" value="EF_Hand_1_Ca_BS"/>
</dbReference>
<protein>
    <recommendedName>
        <fullName evidence="3">EF-hand domain-containing protein</fullName>
    </recommendedName>
</protein>
<feature type="region of interest" description="Disordered" evidence="2">
    <location>
        <begin position="1179"/>
        <end position="1258"/>
    </location>
</feature>
<feature type="domain" description="EF-hand" evidence="3">
    <location>
        <begin position="747"/>
        <end position="782"/>
    </location>
</feature>
<evidence type="ECO:0000313" key="5">
    <source>
        <dbReference type="Proteomes" id="UP001230188"/>
    </source>
</evidence>
<dbReference type="AlphaFoldDB" id="A0AAD7XP66"/>
<dbReference type="SMART" id="SM00054">
    <property type="entry name" value="EFh"/>
    <property type="match status" value="4"/>
</dbReference>
<evidence type="ECO:0000313" key="4">
    <source>
        <dbReference type="EMBL" id="KAJ8611192.1"/>
    </source>
</evidence>
<dbReference type="Proteomes" id="UP001230188">
    <property type="component" value="Unassembled WGS sequence"/>
</dbReference>
<dbReference type="GO" id="GO:0005509">
    <property type="term" value="F:calcium ion binding"/>
    <property type="evidence" value="ECO:0007669"/>
    <property type="project" value="InterPro"/>
</dbReference>
<dbReference type="EMBL" id="JAQMWT010000081">
    <property type="protein sequence ID" value="KAJ8611192.1"/>
    <property type="molecule type" value="Genomic_DNA"/>
</dbReference>
<dbReference type="Gene3D" id="1.10.238.10">
    <property type="entry name" value="EF-hand"/>
    <property type="match status" value="1"/>
</dbReference>
<evidence type="ECO:0000256" key="2">
    <source>
        <dbReference type="SAM" id="MobiDB-lite"/>
    </source>
</evidence>